<keyword evidence="3" id="KW-1185">Reference proteome</keyword>
<organism evidence="2 3">
    <name type="scientific">Guyanagaster necrorhizus</name>
    <dbReference type="NCBI Taxonomy" id="856835"/>
    <lineage>
        <taxon>Eukaryota</taxon>
        <taxon>Fungi</taxon>
        <taxon>Dikarya</taxon>
        <taxon>Basidiomycota</taxon>
        <taxon>Agaricomycotina</taxon>
        <taxon>Agaricomycetes</taxon>
        <taxon>Agaricomycetidae</taxon>
        <taxon>Agaricales</taxon>
        <taxon>Marasmiineae</taxon>
        <taxon>Physalacriaceae</taxon>
        <taxon>Guyanagaster</taxon>
    </lineage>
</organism>
<dbReference type="Proteomes" id="UP000812287">
    <property type="component" value="Unassembled WGS sequence"/>
</dbReference>
<dbReference type="AlphaFoldDB" id="A0A9P8ANP3"/>
<dbReference type="GeneID" id="66103041"/>
<feature type="chain" id="PRO_5040456110" description="Secreted protein" evidence="1">
    <location>
        <begin position="26"/>
        <end position="98"/>
    </location>
</feature>
<evidence type="ECO:0000313" key="3">
    <source>
        <dbReference type="Proteomes" id="UP000812287"/>
    </source>
</evidence>
<proteinExistence type="predicted"/>
<accession>A0A9P8ANP3</accession>
<gene>
    <name evidence="2" type="ORF">BT62DRAFT_386418</name>
</gene>
<evidence type="ECO:0000256" key="1">
    <source>
        <dbReference type="SAM" id="SignalP"/>
    </source>
</evidence>
<dbReference type="RefSeq" id="XP_043036018.1">
    <property type="nucleotide sequence ID" value="XM_043180745.1"/>
</dbReference>
<sequence length="98" mass="11314">MRCLQRHGFFLVCGVALFAKNGAESIRPFDHYYTTCTGDSLHKKVTASHRSTKKGLFALRTSRVSWLKGAYIIGHPYWIGRSQEKKCQFMLFKIDTRL</sequence>
<keyword evidence="1" id="KW-0732">Signal</keyword>
<reference evidence="2" key="1">
    <citation type="submission" date="2020-11" db="EMBL/GenBank/DDBJ databases">
        <title>Adaptations for nitrogen fixation in a non-lichenized fungal sporocarp promotes dispersal by wood-feeding termites.</title>
        <authorList>
            <consortium name="DOE Joint Genome Institute"/>
            <person name="Koch R.A."/>
            <person name="Yoon G."/>
            <person name="Arayal U."/>
            <person name="Lail K."/>
            <person name="Amirebrahimi M."/>
            <person name="Labutti K."/>
            <person name="Lipzen A."/>
            <person name="Riley R."/>
            <person name="Barry K."/>
            <person name="Henrissat B."/>
            <person name="Grigoriev I.V."/>
            <person name="Herr J.R."/>
            <person name="Aime M.C."/>
        </authorList>
    </citation>
    <scope>NUCLEOTIDE SEQUENCE</scope>
    <source>
        <strain evidence="2">MCA 3950</strain>
    </source>
</reference>
<protein>
    <recommendedName>
        <fullName evidence="4">Secreted protein</fullName>
    </recommendedName>
</protein>
<comment type="caution">
    <text evidence="2">The sequence shown here is derived from an EMBL/GenBank/DDBJ whole genome shotgun (WGS) entry which is preliminary data.</text>
</comment>
<feature type="signal peptide" evidence="1">
    <location>
        <begin position="1"/>
        <end position="25"/>
    </location>
</feature>
<evidence type="ECO:0008006" key="4">
    <source>
        <dbReference type="Google" id="ProtNLM"/>
    </source>
</evidence>
<dbReference type="EMBL" id="MU250551">
    <property type="protein sequence ID" value="KAG7442518.1"/>
    <property type="molecule type" value="Genomic_DNA"/>
</dbReference>
<evidence type="ECO:0000313" key="2">
    <source>
        <dbReference type="EMBL" id="KAG7442518.1"/>
    </source>
</evidence>
<name>A0A9P8ANP3_9AGAR</name>